<dbReference type="AlphaFoldDB" id="A0A6J4QT84"/>
<reference evidence="2" key="1">
    <citation type="submission" date="2020-02" db="EMBL/GenBank/DDBJ databases">
        <authorList>
            <person name="Meier V. D."/>
        </authorList>
    </citation>
    <scope>NUCLEOTIDE SEQUENCE</scope>
    <source>
        <strain evidence="2">AVDCRST_MAG78</strain>
    </source>
</reference>
<dbReference type="SUPFAM" id="SSF56300">
    <property type="entry name" value="Metallo-dependent phosphatases"/>
    <property type="match status" value="1"/>
</dbReference>
<accession>A0A6J4QT84</accession>
<keyword evidence="1" id="KW-0732">Signal</keyword>
<organism evidence="2">
    <name type="scientific">uncultured Rubrobacteraceae bacterium</name>
    <dbReference type="NCBI Taxonomy" id="349277"/>
    <lineage>
        <taxon>Bacteria</taxon>
        <taxon>Bacillati</taxon>
        <taxon>Actinomycetota</taxon>
        <taxon>Rubrobacteria</taxon>
        <taxon>Rubrobacterales</taxon>
        <taxon>Rubrobacteraceae</taxon>
        <taxon>environmental samples</taxon>
    </lineage>
</organism>
<name>A0A6J4QT84_9ACTN</name>
<evidence type="ECO:0000256" key="1">
    <source>
        <dbReference type="SAM" id="SignalP"/>
    </source>
</evidence>
<evidence type="ECO:0000313" key="2">
    <source>
        <dbReference type="EMBL" id="CAA9448828.1"/>
    </source>
</evidence>
<keyword evidence="2" id="KW-0812">Transmembrane</keyword>
<feature type="chain" id="PRO_5026873833" evidence="1">
    <location>
        <begin position="26"/>
        <end position="335"/>
    </location>
</feature>
<proteinExistence type="predicted"/>
<dbReference type="InterPro" id="IPR029052">
    <property type="entry name" value="Metallo-depent_PP-like"/>
</dbReference>
<protein>
    <submittedName>
        <fullName evidence="2">Putative transmembrane protein</fullName>
    </submittedName>
</protein>
<dbReference type="EMBL" id="CADCVB010000212">
    <property type="protein sequence ID" value="CAA9448828.1"/>
    <property type="molecule type" value="Genomic_DNA"/>
</dbReference>
<feature type="signal peptide" evidence="1">
    <location>
        <begin position="1"/>
        <end position="25"/>
    </location>
</feature>
<sequence length="335" mass="36770">MNTRYLAVALILAVLVALSATVVSAEPREKPFGKGGKGPSKFEVGLIGDIPYNAEQEIQTQNLFEELNREKLAFVAHDGDIKSGSSACLDEVYSREFDRFESSRNPLVYTPGDNEWTDCHRLPNPSPEEANPLNRLDLVRQTFFATDESLGKKTIPLARQSEEYPENARWSRGGVAFATLHVVGSNNNRPTTLANGTVVGNEEEYEARNAANLEWLAGTFDAARENGSAAVMLVIQANPFEEDTAQPSGFADFKAALEEETVAFGKPVVLVHGDTHTYRVDKPAISSGQPVPNFTRVETFGSPNVHWVRASVDTHTPEVFSFRPEIVEENPPPAP</sequence>
<keyword evidence="2" id="KW-0472">Membrane</keyword>
<gene>
    <name evidence="2" type="ORF">AVDCRST_MAG78-3159</name>
</gene>